<evidence type="ECO:0000313" key="10">
    <source>
        <dbReference type="Proteomes" id="UP000009081"/>
    </source>
</evidence>
<evidence type="ECO:0000256" key="4">
    <source>
        <dbReference type="ARBA" id="ARBA00023172"/>
    </source>
</evidence>
<dbReference type="PANTHER" id="PTHR30629:SF2">
    <property type="entry name" value="PROPHAGE INTEGRASE INTS-RELATED"/>
    <property type="match status" value="1"/>
</dbReference>
<proteinExistence type="inferred from homology"/>
<reference evidence="9 10" key="1">
    <citation type="journal article" date="2009" name="PLoS ONE">
        <title>Methylobacterium genome sequences: a reference blueprint to investigate microbial metabolism of C1 compounds from natural and industrial sources.</title>
        <authorList>
            <person name="Vuilleumier S."/>
            <person name="Chistoserdova L."/>
            <person name="Lee M.-C."/>
            <person name="Bringel F."/>
            <person name="Lajus A."/>
            <person name="Zhou Y."/>
            <person name="Gourion B."/>
            <person name="Barbe V."/>
            <person name="Chang J."/>
            <person name="Cruveiller S."/>
            <person name="Dossat C."/>
            <person name="Gillett W."/>
            <person name="Gruffaz C."/>
            <person name="Haugen E."/>
            <person name="Hourcade E."/>
            <person name="Levy R."/>
            <person name="Mangenot S."/>
            <person name="Muller E."/>
            <person name="Nadalig T."/>
            <person name="Pagni M."/>
            <person name="Penny C."/>
            <person name="Peyraud R."/>
            <person name="Robinson D.G."/>
            <person name="Roche D."/>
            <person name="Rouy Z."/>
            <person name="Saenampechek C."/>
            <person name="Salvignol G."/>
            <person name="Vallenet D."/>
            <person name="Wu Z."/>
            <person name="Marx C.J."/>
            <person name="Vorholt J.A."/>
            <person name="Olson M.V."/>
            <person name="Kaul R."/>
            <person name="Weissenbach J."/>
            <person name="Medigue C."/>
            <person name="Lidstrom M.E."/>
        </authorList>
    </citation>
    <scope>NUCLEOTIDE SEQUENCE [LARGE SCALE GENOMIC DNA]</scope>
    <source>
        <strain evidence="10">ATCC 14718 / DSM 1338 / JCM 2805 / NCIMB 9133 / AM1</strain>
    </source>
</reference>
<keyword evidence="4" id="KW-0233">DNA recombination</keyword>
<dbReference type="SUPFAM" id="SSF56349">
    <property type="entry name" value="DNA breaking-rejoining enzymes"/>
    <property type="match status" value="1"/>
</dbReference>
<evidence type="ECO:0000256" key="5">
    <source>
        <dbReference type="PROSITE-ProRule" id="PRU01248"/>
    </source>
</evidence>
<dbReference type="InterPro" id="IPR013762">
    <property type="entry name" value="Integrase-like_cat_sf"/>
</dbReference>
<name>C5AYK5_METEA</name>
<comment type="similarity">
    <text evidence="1">Belongs to the 'phage' integrase family.</text>
</comment>
<gene>
    <name evidence="9" type="ordered locus">MexAM1_META1p1257</name>
</gene>
<dbReference type="Gene3D" id="1.10.443.10">
    <property type="entry name" value="Intergrase catalytic core"/>
    <property type="match status" value="1"/>
</dbReference>
<dbReference type="PROSITE" id="PS51900">
    <property type="entry name" value="CB"/>
    <property type="match status" value="1"/>
</dbReference>
<dbReference type="GO" id="GO:0015074">
    <property type="term" value="P:DNA integration"/>
    <property type="evidence" value="ECO:0007669"/>
    <property type="project" value="UniProtKB-KW"/>
</dbReference>
<keyword evidence="10" id="KW-1185">Reference proteome</keyword>
<dbReference type="OrthoDB" id="8133343at2"/>
<evidence type="ECO:0000256" key="3">
    <source>
        <dbReference type="ARBA" id="ARBA00023125"/>
    </source>
</evidence>
<dbReference type="PROSITE" id="PS51898">
    <property type="entry name" value="TYR_RECOMBINASE"/>
    <property type="match status" value="1"/>
</dbReference>
<feature type="region of interest" description="Disordered" evidence="6">
    <location>
        <begin position="520"/>
        <end position="566"/>
    </location>
</feature>
<keyword evidence="3 5" id="KW-0238">DNA-binding</keyword>
<feature type="domain" description="Tyr recombinase" evidence="7">
    <location>
        <begin position="284"/>
        <end position="490"/>
    </location>
</feature>
<dbReference type="InterPro" id="IPR038488">
    <property type="entry name" value="Integrase_DNA-bd_sf"/>
</dbReference>
<sequence length="566" mass="62733">MGGKRKPGPRQEGVIYSDTAWQKDVEEELRASRRRSMKFELSPTTISDLVAAWKAGEIKDTAEITDTAQHGLRLRIQPRGPVYFCRVQHQAKEFRVRIGRIDAWSLGHARKACGAIVEHVSTGNGVPSDEWIELKRQSYLHAEAKKRGKAADAGPYVPDVMPRQPPATTWTYAEARDAYLAWLEAERDAGHLAPATVRNYGKVLSCPALRHLDGKHVARIGAADVAEAVEGLVRDGKRNQANDVSRNMKRFFGWLAEPAQERRSGVTAGVMERVRAPKLTGVKGRQHYPTLDEAGLILATARLAGALNPAVAAAVHLSVWTAQRRLSIVTAHVADFEPWEGEPGWGLWRCRHRKTPRAKASGKPHVIPLPPPCWDVVQAYLAWHRLEYGELTVWAFPQQRQAKATTPVALTHIAEDTLSHTMSAIPGSESSPHDMRRVLASTVQDRAGIHAALVGHVLDHADDAAGLRQADGTTRRYTEAEMLGFKRPVMEAWARLLEPAAAAAVLLPRDELKAELVRRRAEQRGVDREKDRERLRGVSARAYAEGRTHRQRKRAAKDAPANTAQG</sequence>
<organism evidence="9 10">
    <name type="scientific">Methylorubrum extorquens (strain ATCC 14718 / DSM 1338 / JCM 2805 / NCIMB 9133 / AM1)</name>
    <name type="common">Methylobacterium extorquens</name>
    <dbReference type="NCBI Taxonomy" id="272630"/>
    <lineage>
        <taxon>Bacteria</taxon>
        <taxon>Pseudomonadati</taxon>
        <taxon>Pseudomonadota</taxon>
        <taxon>Alphaproteobacteria</taxon>
        <taxon>Hyphomicrobiales</taxon>
        <taxon>Methylobacteriaceae</taxon>
        <taxon>Methylorubrum</taxon>
    </lineage>
</organism>
<dbReference type="EMBL" id="CP001510">
    <property type="protein sequence ID" value="ACS39121.1"/>
    <property type="molecule type" value="Genomic_DNA"/>
</dbReference>
<evidence type="ECO:0000259" key="7">
    <source>
        <dbReference type="PROSITE" id="PS51898"/>
    </source>
</evidence>
<dbReference type="RefSeq" id="WP_012752431.1">
    <property type="nucleotide sequence ID" value="NC_012808.1"/>
</dbReference>
<dbReference type="HOGENOM" id="CLU_517592_0_0_5"/>
<dbReference type="Gene3D" id="3.30.160.390">
    <property type="entry name" value="Integrase, DNA-binding domain"/>
    <property type="match status" value="1"/>
</dbReference>
<protein>
    <recommendedName>
        <fullName evidence="11">Integrase family protein</fullName>
    </recommendedName>
</protein>
<dbReference type="InterPro" id="IPR002104">
    <property type="entry name" value="Integrase_catalytic"/>
</dbReference>
<dbReference type="PANTHER" id="PTHR30629">
    <property type="entry name" value="PROPHAGE INTEGRASE"/>
    <property type="match status" value="1"/>
</dbReference>
<dbReference type="GO" id="GO:0006310">
    <property type="term" value="P:DNA recombination"/>
    <property type="evidence" value="ECO:0007669"/>
    <property type="project" value="UniProtKB-KW"/>
</dbReference>
<dbReference type="InterPro" id="IPR044068">
    <property type="entry name" value="CB"/>
</dbReference>
<keyword evidence="2" id="KW-0229">DNA integration</keyword>
<feature type="compositionally biased region" description="Basic and acidic residues" evidence="6">
    <location>
        <begin position="520"/>
        <end position="536"/>
    </location>
</feature>
<evidence type="ECO:0000259" key="8">
    <source>
        <dbReference type="PROSITE" id="PS51900"/>
    </source>
</evidence>
<dbReference type="AlphaFoldDB" id="C5AYK5"/>
<evidence type="ECO:0000256" key="6">
    <source>
        <dbReference type="SAM" id="MobiDB-lite"/>
    </source>
</evidence>
<dbReference type="Proteomes" id="UP000009081">
    <property type="component" value="Chromosome"/>
</dbReference>
<accession>C5AYK5</accession>
<evidence type="ECO:0000256" key="1">
    <source>
        <dbReference type="ARBA" id="ARBA00008857"/>
    </source>
</evidence>
<dbReference type="InterPro" id="IPR050808">
    <property type="entry name" value="Phage_Integrase"/>
</dbReference>
<dbReference type="InterPro" id="IPR011010">
    <property type="entry name" value="DNA_brk_join_enz"/>
</dbReference>
<feature type="domain" description="Core-binding (CB)" evidence="8">
    <location>
        <begin position="170"/>
        <end position="256"/>
    </location>
</feature>
<dbReference type="GO" id="GO:0003677">
    <property type="term" value="F:DNA binding"/>
    <property type="evidence" value="ECO:0007669"/>
    <property type="project" value="UniProtKB-UniRule"/>
</dbReference>
<dbReference type="eggNOG" id="ENOG50348N2">
    <property type="taxonomic scope" value="Bacteria"/>
</dbReference>
<evidence type="ECO:0000313" key="9">
    <source>
        <dbReference type="EMBL" id="ACS39121.1"/>
    </source>
</evidence>
<dbReference type="KEGG" id="mea:Mex_1p1257"/>
<evidence type="ECO:0008006" key="11">
    <source>
        <dbReference type="Google" id="ProtNLM"/>
    </source>
</evidence>
<evidence type="ECO:0000256" key="2">
    <source>
        <dbReference type="ARBA" id="ARBA00022908"/>
    </source>
</evidence>